<reference evidence="3 4" key="1">
    <citation type="submission" date="2018-05" db="EMBL/GenBank/DDBJ databases">
        <title>Spiribacter halobius sp. nov., a moderately halophilic bacterium isolated from marine solar saltern.</title>
        <authorList>
            <person name="Zheng W.-S."/>
            <person name="Lu D.-C."/>
            <person name="Du Z.-J."/>
        </authorList>
    </citation>
    <scope>NUCLEOTIDE SEQUENCE [LARGE SCALE GENOMIC DNA]</scope>
    <source>
        <strain evidence="3 4">E85</strain>
    </source>
</reference>
<evidence type="ECO:0000256" key="1">
    <source>
        <dbReference type="ARBA" id="ARBA00022723"/>
    </source>
</evidence>
<evidence type="ECO:0000313" key="3">
    <source>
        <dbReference type="EMBL" id="PWG61664.1"/>
    </source>
</evidence>
<dbReference type="PANTHER" id="PTHR11820:SF90">
    <property type="entry name" value="FLUTATHIONE S-TRANSFERASE"/>
    <property type="match status" value="1"/>
</dbReference>
<dbReference type="RefSeq" id="WP_109679729.1">
    <property type="nucleotide sequence ID" value="NZ_CP086615.1"/>
</dbReference>
<comment type="caution">
    <text evidence="3">The sequence shown here is derived from an EMBL/GenBank/DDBJ whole genome shotgun (WGS) entry which is preliminary data.</text>
</comment>
<keyword evidence="1" id="KW-0479">Metal-binding</keyword>
<dbReference type="InterPro" id="IPR036663">
    <property type="entry name" value="Fumarylacetoacetase_C_sf"/>
</dbReference>
<dbReference type="PANTHER" id="PTHR11820">
    <property type="entry name" value="ACYLPYRUVASE"/>
    <property type="match status" value="1"/>
</dbReference>
<keyword evidence="4" id="KW-1185">Reference proteome</keyword>
<dbReference type="GO" id="GO:0018773">
    <property type="term" value="F:acetylpyruvate hydrolase activity"/>
    <property type="evidence" value="ECO:0007669"/>
    <property type="project" value="TreeGrafter"/>
</dbReference>
<feature type="domain" description="Fumarylacetoacetase-like C-terminal" evidence="2">
    <location>
        <begin position="29"/>
        <end position="228"/>
    </location>
</feature>
<dbReference type="Gene3D" id="3.90.850.10">
    <property type="entry name" value="Fumarylacetoacetase-like, C-terminal domain"/>
    <property type="match status" value="1"/>
</dbReference>
<dbReference type="Pfam" id="PF01557">
    <property type="entry name" value="FAA_hydrolase"/>
    <property type="match status" value="1"/>
</dbReference>
<gene>
    <name evidence="3" type="ORF">DEM34_15430</name>
</gene>
<protein>
    <recommendedName>
        <fullName evidence="2">Fumarylacetoacetase-like C-terminal domain-containing protein</fullName>
    </recommendedName>
</protein>
<name>A0A2U2MY94_9GAMM</name>
<evidence type="ECO:0000313" key="4">
    <source>
        <dbReference type="Proteomes" id="UP000245474"/>
    </source>
</evidence>
<dbReference type="EMBL" id="QFFI01000029">
    <property type="protein sequence ID" value="PWG61664.1"/>
    <property type="molecule type" value="Genomic_DNA"/>
</dbReference>
<dbReference type="SUPFAM" id="SSF56529">
    <property type="entry name" value="FAH"/>
    <property type="match status" value="1"/>
</dbReference>
<accession>A0A2U2MY94</accession>
<evidence type="ECO:0000259" key="2">
    <source>
        <dbReference type="Pfam" id="PF01557"/>
    </source>
</evidence>
<dbReference type="InterPro" id="IPR011234">
    <property type="entry name" value="Fumarylacetoacetase-like_C"/>
</dbReference>
<organism evidence="3 4">
    <name type="scientific">Sediminicurvatus halobius</name>
    <dbReference type="NCBI Taxonomy" id="2182432"/>
    <lineage>
        <taxon>Bacteria</taxon>
        <taxon>Pseudomonadati</taxon>
        <taxon>Pseudomonadota</taxon>
        <taxon>Gammaproteobacteria</taxon>
        <taxon>Chromatiales</taxon>
        <taxon>Ectothiorhodospiraceae</taxon>
        <taxon>Sediminicurvatus</taxon>
    </lineage>
</organism>
<sequence>MSNEYVTPAPARPALPVRGTTARFPVRRIYCVARNYADHAVEMGQDPTREPPFFFQKNPGDLVPGGGDVPYPPATADLHHELEMVVALGDGGRDIPAEAALERVYGYALGIDFTRRDLQAEAKRLGRPWALAKAFDGAAPCSELVPAAEIGHPERGRIQLTVNGQVRQDGDLAQMSWKVPQIIARLSALVSLAAGDLIFTGTPAGVAAVGVGDHLHGQLEGVAELDVTLTRPAA</sequence>
<dbReference type="GO" id="GO:0046872">
    <property type="term" value="F:metal ion binding"/>
    <property type="evidence" value="ECO:0007669"/>
    <property type="project" value="UniProtKB-KW"/>
</dbReference>
<dbReference type="AlphaFoldDB" id="A0A2U2MY94"/>
<proteinExistence type="predicted"/>
<dbReference type="OrthoDB" id="9805307at2"/>
<dbReference type="Proteomes" id="UP000245474">
    <property type="component" value="Unassembled WGS sequence"/>
</dbReference>